<feature type="transmembrane region" description="Helical" evidence="1">
    <location>
        <begin position="188"/>
        <end position="205"/>
    </location>
</feature>
<keyword evidence="1" id="KW-1133">Transmembrane helix</keyword>
<evidence type="ECO:0000313" key="3">
    <source>
        <dbReference type="Proteomes" id="UP001629953"/>
    </source>
</evidence>
<dbReference type="Pfam" id="PF04307">
    <property type="entry name" value="YdjM"/>
    <property type="match status" value="1"/>
</dbReference>
<accession>A0ABW9G8T8</accession>
<organism evidence="2 3">
    <name type="scientific">Celerinatantimonas yamalensis</name>
    <dbReference type="NCBI Taxonomy" id="559956"/>
    <lineage>
        <taxon>Bacteria</taxon>
        <taxon>Pseudomonadati</taxon>
        <taxon>Pseudomonadota</taxon>
        <taxon>Gammaproteobacteria</taxon>
        <taxon>Celerinatantimonadaceae</taxon>
        <taxon>Celerinatantimonas</taxon>
    </lineage>
</organism>
<gene>
    <name evidence="2" type="ORF">ABUE30_12875</name>
</gene>
<evidence type="ECO:0000313" key="2">
    <source>
        <dbReference type="EMBL" id="MFM2485937.1"/>
    </source>
</evidence>
<dbReference type="EMBL" id="JBEQCT010000006">
    <property type="protein sequence ID" value="MFM2485937.1"/>
    <property type="molecule type" value="Genomic_DNA"/>
</dbReference>
<dbReference type="Proteomes" id="UP001629953">
    <property type="component" value="Unassembled WGS sequence"/>
</dbReference>
<keyword evidence="1" id="KW-0472">Membrane</keyword>
<feature type="transmembrane region" description="Helical" evidence="1">
    <location>
        <begin position="59"/>
        <end position="76"/>
    </location>
</feature>
<dbReference type="GO" id="GO:0016787">
    <property type="term" value="F:hydrolase activity"/>
    <property type="evidence" value="ECO:0007669"/>
    <property type="project" value="UniProtKB-KW"/>
</dbReference>
<evidence type="ECO:0000256" key="1">
    <source>
        <dbReference type="SAM" id="Phobius"/>
    </source>
</evidence>
<keyword evidence="1" id="KW-0812">Transmembrane</keyword>
<sequence>MADFKTHTIVAAGVSGAMTASLLVHFQLSVPLALLYWGAGTLGGILPDIDSDHSKAIRLIFQLLAGIVAVIAVIRFHQQLNIWQLWCAGLAGFLVIYYPVRRIFAHFTVHRGILHSLLANLLYAMLSIVVGFYCLNMPSWVAWGCGCFLFCGALIHLLLDEIYSVDLSGGRLKSSFGSALKITQWDEPLLTIAFIGAIAGLYYIAPADRYWLHLLEKIGSSVVQLV</sequence>
<dbReference type="RefSeq" id="WP_408624198.1">
    <property type="nucleotide sequence ID" value="NZ_JBEQCT010000006.1"/>
</dbReference>
<keyword evidence="2" id="KW-0378">Hydrolase</keyword>
<keyword evidence="3" id="KW-1185">Reference proteome</keyword>
<feature type="transmembrane region" description="Helical" evidence="1">
    <location>
        <begin position="112"/>
        <end position="134"/>
    </location>
</feature>
<reference evidence="2 3" key="1">
    <citation type="journal article" date="2013" name="Int. J. Syst. Evol. Microbiol.">
        <title>Celerinatantimonas yamalensis sp. nov., a cold-adapted diazotrophic bacterium from a cold permafrost brine.</title>
        <authorList>
            <person name="Shcherbakova V."/>
            <person name="Chuvilskaya N."/>
            <person name="Rivkina E."/>
            <person name="Demidov N."/>
            <person name="Uchaeva V."/>
            <person name="Suetin S."/>
            <person name="Suzina N."/>
            <person name="Gilichinsky D."/>
        </authorList>
    </citation>
    <scope>NUCLEOTIDE SEQUENCE [LARGE SCALE GENOMIC DNA]</scope>
    <source>
        <strain evidence="2 3">C7</strain>
    </source>
</reference>
<feature type="transmembrane region" description="Helical" evidence="1">
    <location>
        <begin position="28"/>
        <end position="47"/>
    </location>
</feature>
<proteinExistence type="predicted"/>
<protein>
    <submittedName>
        <fullName evidence="2">Metal-dependent hydrolase</fullName>
    </submittedName>
</protein>
<name>A0ABW9G8T8_9GAMM</name>
<feature type="transmembrane region" description="Helical" evidence="1">
    <location>
        <begin position="82"/>
        <end position="100"/>
    </location>
</feature>
<comment type="caution">
    <text evidence="2">The sequence shown here is derived from an EMBL/GenBank/DDBJ whole genome shotgun (WGS) entry which is preliminary data.</text>
</comment>
<dbReference type="InterPro" id="IPR007404">
    <property type="entry name" value="YdjM-like"/>
</dbReference>
<feature type="transmembrane region" description="Helical" evidence="1">
    <location>
        <begin position="140"/>
        <end position="159"/>
    </location>
</feature>